<dbReference type="CDD" id="cd01650">
    <property type="entry name" value="RT_nLTR_like"/>
    <property type="match status" value="1"/>
</dbReference>
<dbReference type="SUPFAM" id="SSF56672">
    <property type="entry name" value="DNA/RNA polymerases"/>
    <property type="match status" value="1"/>
</dbReference>
<organism evidence="3 4">
    <name type="scientific">Cuscuta campestris</name>
    <dbReference type="NCBI Taxonomy" id="132261"/>
    <lineage>
        <taxon>Eukaryota</taxon>
        <taxon>Viridiplantae</taxon>
        <taxon>Streptophyta</taxon>
        <taxon>Embryophyta</taxon>
        <taxon>Tracheophyta</taxon>
        <taxon>Spermatophyta</taxon>
        <taxon>Magnoliopsida</taxon>
        <taxon>eudicotyledons</taxon>
        <taxon>Gunneridae</taxon>
        <taxon>Pentapetalae</taxon>
        <taxon>asterids</taxon>
        <taxon>lamiids</taxon>
        <taxon>Solanales</taxon>
        <taxon>Convolvulaceae</taxon>
        <taxon>Cuscuteae</taxon>
        <taxon>Cuscuta</taxon>
        <taxon>Cuscuta subgen. Grammica</taxon>
        <taxon>Cuscuta sect. Cleistogrammica</taxon>
    </lineage>
</organism>
<dbReference type="PANTHER" id="PTHR31635:SF196">
    <property type="entry name" value="REVERSE TRANSCRIPTASE DOMAIN-CONTAINING PROTEIN-RELATED"/>
    <property type="match status" value="1"/>
</dbReference>
<dbReference type="GO" id="GO:0003676">
    <property type="term" value="F:nucleic acid binding"/>
    <property type="evidence" value="ECO:0007669"/>
    <property type="project" value="InterPro"/>
</dbReference>
<reference evidence="3 4" key="1">
    <citation type="submission" date="2018-04" db="EMBL/GenBank/DDBJ databases">
        <authorList>
            <person name="Vogel A."/>
        </authorList>
    </citation>
    <scope>NUCLEOTIDE SEQUENCE [LARGE SCALE GENOMIC DNA]</scope>
</reference>
<dbReference type="InterPro" id="IPR036875">
    <property type="entry name" value="Znf_CCHC_sf"/>
</dbReference>
<feature type="region of interest" description="Disordered" evidence="1">
    <location>
        <begin position="586"/>
        <end position="638"/>
    </location>
</feature>
<dbReference type="InterPro" id="IPR043502">
    <property type="entry name" value="DNA/RNA_pol_sf"/>
</dbReference>
<dbReference type="PROSITE" id="PS50878">
    <property type="entry name" value="RT_POL"/>
    <property type="match status" value="1"/>
</dbReference>
<dbReference type="Gene3D" id="4.10.60.10">
    <property type="entry name" value="Zinc finger, CCHC-type"/>
    <property type="match status" value="1"/>
</dbReference>
<protein>
    <recommendedName>
        <fullName evidence="2">Reverse transcriptase domain-containing protein</fullName>
    </recommendedName>
</protein>
<proteinExistence type="predicted"/>
<dbReference type="SMART" id="SM00343">
    <property type="entry name" value="ZnF_C2HC"/>
    <property type="match status" value="2"/>
</dbReference>
<feature type="domain" description="Reverse transcriptase" evidence="2">
    <location>
        <begin position="717"/>
        <end position="996"/>
    </location>
</feature>
<keyword evidence="4" id="KW-1185">Reference proteome</keyword>
<dbReference type="EMBL" id="OOIL02002806">
    <property type="protein sequence ID" value="VFQ84579.1"/>
    <property type="molecule type" value="Genomic_DNA"/>
</dbReference>
<dbReference type="PANTHER" id="PTHR31635">
    <property type="entry name" value="REVERSE TRANSCRIPTASE DOMAIN-CONTAINING PROTEIN-RELATED"/>
    <property type="match status" value="1"/>
</dbReference>
<dbReference type="Pfam" id="PF00078">
    <property type="entry name" value="RVT_1"/>
    <property type="match status" value="1"/>
</dbReference>
<dbReference type="InterPro" id="IPR000477">
    <property type="entry name" value="RT_dom"/>
</dbReference>
<dbReference type="AlphaFoldDB" id="A0A484M7Q5"/>
<accession>A0A484M7Q5</accession>
<dbReference type="SUPFAM" id="SSF57756">
    <property type="entry name" value="Retrovirus zinc finger-like domains"/>
    <property type="match status" value="1"/>
</dbReference>
<dbReference type="OrthoDB" id="1743918at2759"/>
<dbReference type="GO" id="GO:0008270">
    <property type="term" value="F:zinc ion binding"/>
    <property type="evidence" value="ECO:0007669"/>
    <property type="project" value="InterPro"/>
</dbReference>
<gene>
    <name evidence="3" type="ORF">CCAM_LOCUS26355</name>
</gene>
<evidence type="ECO:0000256" key="1">
    <source>
        <dbReference type="SAM" id="MobiDB-lite"/>
    </source>
</evidence>
<name>A0A484M7Q5_9ASTE</name>
<dbReference type="InterPro" id="IPR001878">
    <property type="entry name" value="Znf_CCHC"/>
</dbReference>
<dbReference type="Proteomes" id="UP000595140">
    <property type="component" value="Unassembled WGS sequence"/>
</dbReference>
<feature type="region of interest" description="Disordered" evidence="1">
    <location>
        <begin position="30"/>
        <end position="71"/>
    </location>
</feature>
<evidence type="ECO:0000313" key="3">
    <source>
        <dbReference type="EMBL" id="VFQ84579.1"/>
    </source>
</evidence>
<sequence>MEEGRNLENYTVQGLLDELGTYEHELKKKKEEQVTPFPTALMTTPRVPSSEGTCPRNCDTPSSSQPSSSKMENYDEEFAMMVKQFRKFKKFLKKADSVRRPSKGKPQVSDSPPESYLCYNCRKPSHWKSACPYPKVEKYGERERIEKKKKAMVAAESDESSSSSSDEEALVCMERRAEKSNHEDRWTIIPTSENLFDQFKKMMKDFEEINLKHSSLTEENKLLSEENLKLTEAPSVQFTVEEEEKLPGNFSRAVIGWCSSKTYMPDVEDFLIKGGFKEFKLRRLKNQEILFIFKREEDYLRWFHRRSWKIKSSTITLCKWTPNHSHNLDYPVIPLWVEVRNIPLHLSDHKPLFSIASALGKPIKLGAKTAMGFYPGTAKVCVEMDVSLAKPPKIHVRLGSKDVRLPCTYEDHPPYCSQCKRFGHLLSHCRRKGSVVVVGHQGVGNFIPQIQEWKMVTRKRPKPSLAVSPKSPPCSKPLSQQPIINSHQQLYSKNPGTPRTSTSSLAACPQFFPKPCMPLLPPIVEDTSDDESPLHKPTLYRALPPSPLQTLTPPLPPPPFPPDLSFLYPGINNSCQEIIPFIHPLSPQPIPGSKDDSFLPITSDPSWEPEDFDNEDPKSISPLGYHSEGDQPTPQQTPISPMEMDLSLCSKVSMPLQKSGFEKASHGLTGYATRSKTRKAVWELDGNSASGPDGFNGNFFKATWETIRQDVLTASQEFFMGQPIPRAYGSTFLTLIPKTDNPKRFEDYRPISLSTFMSKINTKLLANRLNKILPKLISKEQVAFQKGKSIEDHILMAQEAVHLLDKKVFGGNFILKLDMAKAFDKLDWGYLEALLKAFGFSNLSTTLLMANLRGSYFSILLNGEPAGYFKMERGVKQGDPLSPLLFILAAEGFSRLINQHMDSSHLLRFNSGQVKFPSHLIYADDIMIFSRGDSRNLLKLKSTLDTYLKASGQEINLNKSKFYTSNNTTTSQIQHMEKAIGISRGKLPFTHLGAPICHGILRKEHCKDILGHFEKRIHFWYSKTLNQMGRLILIKHVLSSIPLHILAVHTLPKYIIHTLTKYMANFL</sequence>
<evidence type="ECO:0000313" key="4">
    <source>
        <dbReference type="Proteomes" id="UP000595140"/>
    </source>
</evidence>
<evidence type="ECO:0000259" key="2">
    <source>
        <dbReference type="PROSITE" id="PS50878"/>
    </source>
</evidence>